<accession>A0A8S5LG59</accession>
<organism evidence="1">
    <name type="scientific">Siphoviridae sp. ctDo63</name>
    <dbReference type="NCBI Taxonomy" id="2823571"/>
    <lineage>
        <taxon>Viruses</taxon>
        <taxon>Duplodnaviria</taxon>
        <taxon>Heunggongvirae</taxon>
        <taxon>Uroviricota</taxon>
        <taxon>Caudoviricetes</taxon>
    </lineage>
</organism>
<proteinExistence type="predicted"/>
<protein>
    <submittedName>
        <fullName evidence="1">CI repressor</fullName>
    </submittedName>
</protein>
<dbReference type="EMBL" id="BK014713">
    <property type="protein sequence ID" value="DAD69012.1"/>
    <property type="molecule type" value="Genomic_DNA"/>
</dbReference>
<name>A0A8S5LG59_9CAUD</name>
<reference evidence="1" key="1">
    <citation type="journal article" date="2021" name="Proc. Natl. Acad. Sci. U.S.A.">
        <title>A Catalog of Tens of Thousands of Viruses from Human Metagenomes Reveals Hidden Associations with Chronic Diseases.</title>
        <authorList>
            <person name="Tisza M.J."/>
            <person name="Buck C.B."/>
        </authorList>
    </citation>
    <scope>NUCLEOTIDE SEQUENCE</scope>
    <source>
        <strain evidence="1">CtDo63</strain>
    </source>
</reference>
<evidence type="ECO:0000313" key="1">
    <source>
        <dbReference type="EMBL" id="DAD69012.1"/>
    </source>
</evidence>
<sequence length="30" mass="3498">MVHGNIPQSKLEKMAEMFDCSIDYLLQRSI</sequence>